<dbReference type="EMBL" id="AVOT02024869">
    <property type="protein sequence ID" value="MBW0515801.1"/>
    <property type="molecule type" value="Genomic_DNA"/>
</dbReference>
<accession>A0A9Q3HS44</accession>
<gene>
    <name evidence="1" type="ORF">O181_055516</name>
</gene>
<dbReference type="Proteomes" id="UP000765509">
    <property type="component" value="Unassembled WGS sequence"/>
</dbReference>
<dbReference type="AlphaFoldDB" id="A0A9Q3HS44"/>
<name>A0A9Q3HS44_9BASI</name>
<evidence type="ECO:0000313" key="1">
    <source>
        <dbReference type="EMBL" id="MBW0515801.1"/>
    </source>
</evidence>
<organism evidence="1 2">
    <name type="scientific">Austropuccinia psidii MF-1</name>
    <dbReference type="NCBI Taxonomy" id="1389203"/>
    <lineage>
        <taxon>Eukaryota</taxon>
        <taxon>Fungi</taxon>
        <taxon>Dikarya</taxon>
        <taxon>Basidiomycota</taxon>
        <taxon>Pucciniomycotina</taxon>
        <taxon>Pucciniomycetes</taxon>
        <taxon>Pucciniales</taxon>
        <taxon>Sphaerophragmiaceae</taxon>
        <taxon>Austropuccinia</taxon>
    </lineage>
</organism>
<evidence type="ECO:0000313" key="2">
    <source>
        <dbReference type="Proteomes" id="UP000765509"/>
    </source>
</evidence>
<reference evidence="1" key="1">
    <citation type="submission" date="2021-03" db="EMBL/GenBank/DDBJ databases">
        <title>Draft genome sequence of rust myrtle Austropuccinia psidii MF-1, a brazilian biotype.</title>
        <authorList>
            <person name="Quecine M.C."/>
            <person name="Pachon D.M.R."/>
            <person name="Bonatelli M.L."/>
            <person name="Correr F.H."/>
            <person name="Franceschini L.M."/>
            <person name="Leite T.F."/>
            <person name="Margarido G.R.A."/>
            <person name="Almeida C.A."/>
            <person name="Ferrarezi J.A."/>
            <person name="Labate C.A."/>
        </authorList>
    </citation>
    <scope>NUCLEOTIDE SEQUENCE</scope>
    <source>
        <strain evidence="1">MF-1</strain>
    </source>
</reference>
<comment type="caution">
    <text evidence="1">The sequence shown here is derived from an EMBL/GenBank/DDBJ whole genome shotgun (WGS) entry which is preliminary data.</text>
</comment>
<sequence>MAIEPVGPNFGHGPPWTIFPARFSSNKLSKHSPQLKGNSFHSSMHPVLKVAGVDQIVQLQIKVPNSNAYFKGGFFNPSVWQSMAAIRRPFKDPNHLALQDLSWQFHS</sequence>
<protein>
    <submittedName>
        <fullName evidence="1">Uncharacterized protein</fullName>
    </submittedName>
</protein>
<keyword evidence="2" id="KW-1185">Reference proteome</keyword>
<proteinExistence type="predicted"/>